<gene>
    <name evidence="5" type="ORF">HZY93_02200</name>
</gene>
<dbReference type="Pfam" id="PF00535">
    <property type="entry name" value="Glycos_transf_2"/>
    <property type="match status" value="1"/>
</dbReference>
<dbReference type="InterPro" id="IPR029044">
    <property type="entry name" value="Nucleotide-diphossugar_trans"/>
</dbReference>
<evidence type="ECO:0000256" key="2">
    <source>
        <dbReference type="ARBA" id="ARBA00022679"/>
    </source>
</evidence>
<dbReference type="NCBIfam" id="TIGR03728">
    <property type="entry name" value="glyco_access_1"/>
    <property type="match status" value="1"/>
</dbReference>
<proteinExistence type="predicted"/>
<dbReference type="SUPFAM" id="SSF53448">
    <property type="entry name" value="Nucleotide-diphospho-sugar transferases"/>
    <property type="match status" value="1"/>
</dbReference>
<dbReference type="GO" id="GO:0016757">
    <property type="term" value="F:glycosyltransferase activity"/>
    <property type="evidence" value="ECO:0007669"/>
    <property type="project" value="UniProtKB-KW"/>
</dbReference>
<reference evidence="5 6" key="1">
    <citation type="submission" date="2020-07" db="EMBL/GenBank/DDBJ databases">
        <title>MOT database genomes.</title>
        <authorList>
            <person name="Joseph S."/>
            <person name="Aduse-Opoku J."/>
            <person name="Hashim A."/>
            <person name="Wade W."/>
            <person name="Curtis M."/>
        </authorList>
    </citation>
    <scope>NUCLEOTIDE SEQUENCE [LARGE SCALE GENOMIC DNA]</scope>
    <source>
        <strain evidence="5 6">CCW311</strain>
    </source>
</reference>
<accession>A0A7Z0LCG2</accession>
<dbReference type="CDD" id="cd00761">
    <property type="entry name" value="Glyco_tranf_GTA_type"/>
    <property type="match status" value="1"/>
</dbReference>
<dbReference type="AlphaFoldDB" id="A0A7Z0LCG2"/>
<keyword evidence="2 5" id="KW-0808">Transferase</keyword>
<dbReference type="Pfam" id="PF08759">
    <property type="entry name" value="GT-D"/>
    <property type="match status" value="1"/>
</dbReference>
<sequence>MSDLGFIQVRPILESLAYIQEQGASVARFGDGEVELMMGSSIPYQDYDPALAQALLEILETPSRADFLVGLPDVFQKLERYNSNAQLFWQQHFARYQAFYQEHCRSPWYGSTFISRPYIDLVDKGQAAVSFQALKALWQGRDILLVEGETSRSGVGNDLFAGVGSLERLVCPSRNAFAHYDAILEAVRSRAEDRLILVMLGPTAKVLVRDLHAAGYQALDLGHIDSEYEWFQMGATHKVKLEHKHTAEFNYDEGLRLAADRDYERQVVARIGLEEEEVTFEEKENSDLISIVVPVYNVSGYLRRCLDSILKQTYGQFEVILVNDGSTDGSGLICQDYVTKDSRIRLVHQENQGPSAARNLGLQLAQGEYVTFVDADDFLEATYLEVLYRGLVGNDADISICNFTSFNEERQSFLFSITQEMFFEQTYSVQEWLQKESSGANNFHLVFTFSPMKLFKRSLWEGIAYPLGRLREDDATIYKLYLKAKRIHFSNQPLYYYSQSPAGLSRNQMQADTASMIAIAEERLALLVALGYDVTEHLESYHKRLEKCQVDALQSGQIELYQQIASKLDLLQHHRKED</sequence>
<keyword evidence="6" id="KW-1185">Reference proteome</keyword>
<protein>
    <submittedName>
        <fullName evidence="5">SP_1767 family glycosyltransferase</fullName>
    </submittedName>
</protein>
<name>A0A7Z0LCG2_9STRE</name>
<dbReference type="Proteomes" id="UP000563349">
    <property type="component" value="Unassembled WGS sequence"/>
</dbReference>
<dbReference type="PANTHER" id="PTHR22916:SF51">
    <property type="entry name" value="GLYCOSYLTRANSFERASE EPSH-RELATED"/>
    <property type="match status" value="1"/>
</dbReference>
<dbReference type="PANTHER" id="PTHR22916">
    <property type="entry name" value="GLYCOSYLTRANSFERASE"/>
    <property type="match status" value="1"/>
</dbReference>
<evidence type="ECO:0000313" key="5">
    <source>
        <dbReference type="EMBL" id="NYS48795.1"/>
    </source>
</evidence>
<evidence type="ECO:0000256" key="1">
    <source>
        <dbReference type="ARBA" id="ARBA00022676"/>
    </source>
</evidence>
<organism evidence="5 6">
    <name type="scientific">Streptococcus danieliae</name>
    <dbReference type="NCBI Taxonomy" id="747656"/>
    <lineage>
        <taxon>Bacteria</taxon>
        <taxon>Bacillati</taxon>
        <taxon>Bacillota</taxon>
        <taxon>Bacilli</taxon>
        <taxon>Lactobacillales</taxon>
        <taxon>Streptococcaceae</taxon>
        <taxon>Streptococcus</taxon>
    </lineage>
</organism>
<evidence type="ECO:0000259" key="3">
    <source>
        <dbReference type="Pfam" id="PF00535"/>
    </source>
</evidence>
<dbReference type="EMBL" id="JACBYG010000016">
    <property type="protein sequence ID" value="NYS48795.1"/>
    <property type="molecule type" value="Genomic_DNA"/>
</dbReference>
<dbReference type="InterPro" id="IPR001173">
    <property type="entry name" value="Glyco_trans_2-like"/>
</dbReference>
<dbReference type="Gene3D" id="3.90.550.10">
    <property type="entry name" value="Spore Coat Polysaccharide Biosynthesis Protein SpsA, Chain A"/>
    <property type="match status" value="1"/>
</dbReference>
<evidence type="ECO:0000313" key="6">
    <source>
        <dbReference type="Proteomes" id="UP000563349"/>
    </source>
</evidence>
<feature type="domain" description="Glycosyltransferase 2-like" evidence="3">
    <location>
        <begin position="290"/>
        <end position="436"/>
    </location>
</feature>
<feature type="domain" description="Glycosyltransferase GT-D fold" evidence="4">
    <location>
        <begin position="26"/>
        <end position="249"/>
    </location>
</feature>
<keyword evidence="1" id="KW-0328">Glycosyltransferase</keyword>
<evidence type="ECO:0000259" key="4">
    <source>
        <dbReference type="Pfam" id="PF08759"/>
    </source>
</evidence>
<dbReference type="InterPro" id="IPR014869">
    <property type="entry name" value="GT-D"/>
</dbReference>
<comment type="caution">
    <text evidence="5">The sequence shown here is derived from an EMBL/GenBank/DDBJ whole genome shotgun (WGS) entry which is preliminary data.</text>
</comment>